<keyword evidence="3" id="KW-0436">Ligase</keyword>
<proteinExistence type="predicted"/>
<organism evidence="3 4">
    <name type="scientific">Undibacterium rivi</name>
    <dbReference type="NCBI Taxonomy" id="2828729"/>
    <lineage>
        <taxon>Bacteria</taxon>
        <taxon>Pseudomonadati</taxon>
        <taxon>Pseudomonadota</taxon>
        <taxon>Betaproteobacteria</taxon>
        <taxon>Burkholderiales</taxon>
        <taxon>Oxalobacteraceae</taxon>
        <taxon>Undibacterium</taxon>
    </lineage>
</organism>
<accession>A0ABS5H522</accession>
<evidence type="ECO:0000256" key="1">
    <source>
        <dbReference type="PROSITE-ProRule" id="PRU00409"/>
    </source>
</evidence>
<reference evidence="3 4" key="1">
    <citation type="submission" date="2021-04" db="EMBL/GenBank/DDBJ databases">
        <title>novel species isolated from subtropical streams in China.</title>
        <authorList>
            <person name="Lu H."/>
        </authorList>
    </citation>
    <scope>NUCLEOTIDE SEQUENCE [LARGE SCALE GENOMIC DNA]</scope>
    <source>
        <strain evidence="3 4">FT147W</strain>
    </source>
</reference>
<dbReference type="Proteomes" id="UP000682982">
    <property type="component" value="Unassembled WGS sequence"/>
</dbReference>
<evidence type="ECO:0000313" key="3">
    <source>
        <dbReference type="EMBL" id="MBR7793603.1"/>
    </source>
</evidence>
<protein>
    <submittedName>
        <fullName evidence="3">RimK family alpha-L-glutamate ligase</fullName>
    </submittedName>
</protein>
<gene>
    <name evidence="3" type="ORF">KDM87_13460</name>
</gene>
<dbReference type="GO" id="GO:0016874">
    <property type="term" value="F:ligase activity"/>
    <property type="evidence" value="ECO:0007669"/>
    <property type="project" value="UniProtKB-KW"/>
</dbReference>
<evidence type="ECO:0000313" key="4">
    <source>
        <dbReference type="Proteomes" id="UP000682982"/>
    </source>
</evidence>
<dbReference type="InterPro" id="IPR011761">
    <property type="entry name" value="ATP-grasp"/>
</dbReference>
<keyword evidence="1" id="KW-0067">ATP-binding</keyword>
<dbReference type="EMBL" id="JAGSPK010000005">
    <property type="protein sequence ID" value="MBR7793603.1"/>
    <property type="molecule type" value="Genomic_DNA"/>
</dbReference>
<dbReference type="SUPFAM" id="SSF56059">
    <property type="entry name" value="Glutathione synthetase ATP-binding domain-like"/>
    <property type="match status" value="1"/>
</dbReference>
<sequence length="418" mass="46587">MTTLNEAQQSSQHSSYTGLAPLMRRAFAGEDLKPLANSLIARAQQYPDDANAMLDLSTVLLLLGHAELAATTQMEALKKQPLYSVPAAHPAKIKLLALLTDGDLMANTPVDFLVEDSDIDLDLLYVGQGIPALEQLPEHDVMFVAIGEADAKHALLLDLQEIISQWPRPVINQPERIAHLGRDRAYLQLQAARGVEMPMSRRISRQMLEQIGRGELSVSDLLPGDDFPIIVRPLDSHAGHGLEKLVSPAEIAAYLQEIQSDEFYIARFVDYRSADGQFRKYRVMLIDGKPYIAHMGISQHWMIHYLNAGMAESAEKRAEEQRFMASFDTEFVPRHTLALQEIYDKLGLDYVGIDCGETPDGKLLIFEVDSDMIVHAMDPVEMFPYKQATMKKLFAAFRDLLIKRASTAALGLQSSDDA</sequence>
<feature type="domain" description="ATP-grasp" evidence="2">
    <location>
        <begin position="187"/>
        <end position="402"/>
    </location>
</feature>
<keyword evidence="4" id="KW-1185">Reference proteome</keyword>
<comment type="caution">
    <text evidence="3">The sequence shown here is derived from an EMBL/GenBank/DDBJ whole genome shotgun (WGS) entry which is preliminary data.</text>
</comment>
<evidence type="ECO:0000259" key="2">
    <source>
        <dbReference type="PROSITE" id="PS50975"/>
    </source>
</evidence>
<dbReference type="RefSeq" id="WP_212679572.1">
    <property type="nucleotide sequence ID" value="NZ_JAGSPK010000005.1"/>
</dbReference>
<dbReference type="PROSITE" id="PS50975">
    <property type="entry name" value="ATP_GRASP"/>
    <property type="match status" value="1"/>
</dbReference>
<keyword evidence="1" id="KW-0547">Nucleotide-binding</keyword>
<name>A0ABS5H522_9BURK</name>